<name>M0MWK2_9EURY</name>
<evidence type="ECO:0000313" key="1">
    <source>
        <dbReference type="EMBL" id="EMA50102.1"/>
    </source>
</evidence>
<dbReference type="STRING" id="1227456.C450_15398"/>
<dbReference type="EMBL" id="AOME01000074">
    <property type="protein sequence ID" value="EMA50102.1"/>
    <property type="molecule type" value="Genomic_DNA"/>
</dbReference>
<evidence type="ECO:0000313" key="2">
    <source>
        <dbReference type="Proteomes" id="UP000011625"/>
    </source>
</evidence>
<protein>
    <submittedName>
        <fullName evidence="1">Uncharacterized protein</fullName>
    </submittedName>
</protein>
<organism evidence="1 2">
    <name type="scientific">Halococcus salifodinae DSM 8989</name>
    <dbReference type="NCBI Taxonomy" id="1227456"/>
    <lineage>
        <taxon>Archaea</taxon>
        <taxon>Methanobacteriati</taxon>
        <taxon>Methanobacteriota</taxon>
        <taxon>Stenosarchaea group</taxon>
        <taxon>Halobacteria</taxon>
        <taxon>Halobacteriales</taxon>
        <taxon>Halococcaceae</taxon>
        <taxon>Halococcus</taxon>
    </lineage>
</organism>
<sequence length="107" mass="11551">MLTEFELGTLPNDAVVGVGDGQFHHVPTQRQHRYTVVVSREHRTIWTCITNARSGPVRTGSVRAGPARTDSVCAGSALVAADRVAGWGQRSRTRRTMGLHAGMPEDG</sequence>
<comment type="caution">
    <text evidence="1">The sequence shown here is derived from an EMBL/GenBank/DDBJ whole genome shotgun (WGS) entry which is preliminary data.</text>
</comment>
<dbReference type="AlphaFoldDB" id="M0MWK2"/>
<gene>
    <name evidence="1" type="ORF">C450_15398</name>
</gene>
<keyword evidence="2" id="KW-1185">Reference proteome</keyword>
<dbReference type="Proteomes" id="UP000011625">
    <property type="component" value="Unassembled WGS sequence"/>
</dbReference>
<proteinExistence type="predicted"/>
<reference evidence="1 2" key="1">
    <citation type="journal article" date="2014" name="PLoS Genet.">
        <title>Phylogenetically driven sequencing of extremely halophilic archaea reveals strategies for static and dynamic osmo-response.</title>
        <authorList>
            <person name="Becker E.A."/>
            <person name="Seitzer P.M."/>
            <person name="Tritt A."/>
            <person name="Larsen D."/>
            <person name="Krusor M."/>
            <person name="Yao A.I."/>
            <person name="Wu D."/>
            <person name="Madern D."/>
            <person name="Eisen J.A."/>
            <person name="Darling A.E."/>
            <person name="Facciotti M.T."/>
        </authorList>
    </citation>
    <scope>NUCLEOTIDE SEQUENCE [LARGE SCALE GENOMIC DNA]</scope>
    <source>
        <strain evidence="1 2">DSM 8989</strain>
    </source>
</reference>
<accession>M0MWK2</accession>